<dbReference type="AlphaFoldDB" id="A0A5M6CIB0"/>
<dbReference type="PROSITE" id="PS51257">
    <property type="entry name" value="PROKAR_LIPOPROTEIN"/>
    <property type="match status" value="1"/>
</dbReference>
<dbReference type="Proteomes" id="UP000323632">
    <property type="component" value="Unassembled WGS sequence"/>
</dbReference>
<gene>
    <name evidence="1" type="ORF">F0919_09035</name>
</gene>
<evidence type="ECO:0008006" key="3">
    <source>
        <dbReference type="Google" id="ProtNLM"/>
    </source>
</evidence>
<reference evidence="1 2" key="1">
    <citation type="submission" date="2019-09" db="EMBL/GenBank/DDBJ databases">
        <title>Genome sequence and assembly of Taibaiella sp.</title>
        <authorList>
            <person name="Chhetri G."/>
        </authorList>
    </citation>
    <scope>NUCLEOTIDE SEQUENCE [LARGE SCALE GENOMIC DNA]</scope>
    <source>
        <strain evidence="1 2">KVB11</strain>
    </source>
</reference>
<comment type="caution">
    <text evidence="1">The sequence shown here is derived from an EMBL/GenBank/DDBJ whole genome shotgun (WGS) entry which is preliminary data.</text>
</comment>
<organism evidence="1 2">
    <name type="scientific">Taibaiella lutea</name>
    <dbReference type="NCBI Taxonomy" id="2608001"/>
    <lineage>
        <taxon>Bacteria</taxon>
        <taxon>Pseudomonadati</taxon>
        <taxon>Bacteroidota</taxon>
        <taxon>Chitinophagia</taxon>
        <taxon>Chitinophagales</taxon>
        <taxon>Chitinophagaceae</taxon>
        <taxon>Taibaiella</taxon>
    </lineage>
</organism>
<evidence type="ECO:0000313" key="2">
    <source>
        <dbReference type="Proteomes" id="UP000323632"/>
    </source>
</evidence>
<evidence type="ECO:0000313" key="1">
    <source>
        <dbReference type="EMBL" id="KAA5534746.1"/>
    </source>
</evidence>
<dbReference type="RefSeq" id="WP_150032425.1">
    <property type="nucleotide sequence ID" value="NZ_VWSH01000002.1"/>
</dbReference>
<dbReference type="GO" id="GO:0019867">
    <property type="term" value="C:outer membrane"/>
    <property type="evidence" value="ECO:0007669"/>
    <property type="project" value="InterPro"/>
</dbReference>
<protein>
    <recommendedName>
        <fullName evidence="3">LptE family protein</fullName>
    </recommendedName>
</protein>
<accession>A0A5M6CIB0</accession>
<keyword evidence="2" id="KW-1185">Reference proteome</keyword>
<proteinExistence type="predicted"/>
<sequence length="173" mass="18658">MKSIRIVTVLLVCAILPSLTGCGVYSLTGASITGKTINIHNLENRAPNVAPSLSAVMTGKMREKILSQTGLASVNTDAADYDMEGTITAYNVSYTGVQTTAAGQTQASQNRLTITVEVDFKNKKDDKASFKQSFTRFADFPGDQQLSAAEPKLIDDISTLLAQDIFNKAFVNW</sequence>
<dbReference type="InterPro" id="IPR007485">
    <property type="entry name" value="LPS_assembly_LptE"/>
</dbReference>
<dbReference type="GO" id="GO:0043165">
    <property type="term" value="P:Gram-negative-bacterium-type cell outer membrane assembly"/>
    <property type="evidence" value="ECO:0007669"/>
    <property type="project" value="InterPro"/>
</dbReference>
<dbReference type="Pfam" id="PF04390">
    <property type="entry name" value="LptE"/>
    <property type="match status" value="1"/>
</dbReference>
<dbReference type="EMBL" id="VWSH01000002">
    <property type="protein sequence ID" value="KAA5534746.1"/>
    <property type="molecule type" value="Genomic_DNA"/>
</dbReference>
<name>A0A5M6CIB0_9BACT</name>